<dbReference type="AlphaFoldDB" id="A0A2W4W8R4"/>
<accession>A0A2W4W8R4</accession>
<proteinExistence type="predicted"/>
<feature type="region of interest" description="Disordered" evidence="1">
    <location>
        <begin position="53"/>
        <end position="78"/>
    </location>
</feature>
<organism evidence="2 3">
    <name type="scientific">Leptolyngbya foveolarum</name>
    <dbReference type="NCBI Taxonomy" id="47253"/>
    <lineage>
        <taxon>Bacteria</taxon>
        <taxon>Bacillati</taxon>
        <taxon>Cyanobacteriota</taxon>
        <taxon>Cyanophyceae</taxon>
        <taxon>Leptolyngbyales</taxon>
        <taxon>Leptolyngbyaceae</taxon>
        <taxon>Leptolyngbya group</taxon>
        <taxon>Leptolyngbya</taxon>
    </lineage>
</organism>
<evidence type="ECO:0000256" key="1">
    <source>
        <dbReference type="SAM" id="MobiDB-lite"/>
    </source>
</evidence>
<gene>
    <name evidence="2" type="ORF">DCF25_06125</name>
</gene>
<dbReference type="Proteomes" id="UP000249354">
    <property type="component" value="Unassembled WGS sequence"/>
</dbReference>
<reference evidence="2 3" key="2">
    <citation type="submission" date="2018-06" db="EMBL/GenBank/DDBJ databases">
        <title>Metagenomic assembly of (sub)arctic Cyanobacteria and their associated microbiome from non-axenic cultures.</title>
        <authorList>
            <person name="Baurain D."/>
        </authorList>
    </citation>
    <scope>NUCLEOTIDE SEQUENCE [LARGE SCALE GENOMIC DNA]</scope>
    <source>
        <strain evidence="2">ULC129bin1</strain>
    </source>
</reference>
<name>A0A2W4W8R4_9CYAN</name>
<dbReference type="EMBL" id="QBMC01000026">
    <property type="protein sequence ID" value="PZO20751.1"/>
    <property type="molecule type" value="Genomic_DNA"/>
</dbReference>
<evidence type="ECO:0000313" key="2">
    <source>
        <dbReference type="EMBL" id="PZO20751.1"/>
    </source>
</evidence>
<comment type="caution">
    <text evidence="2">The sequence shown here is derived from an EMBL/GenBank/DDBJ whole genome shotgun (WGS) entry which is preliminary data.</text>
</comment>
<evidence type="ECO:0000313" key="3">
    <source>
        <dbReference type="Proteomes" id="UP000249354"/>
    </source>
</evidence>
<feature type="compositionally biased region" description="Basic and acidic residues" evidence="1">
    <location>
        <begin position="59"/>
        <end position="78"/>
    </location>
</feature>
<protein>
    <submittedName>
        <fullName evidence="2">Uncharacterized protein</fullName>
    </submittedName>
</protein>
<sequence length="78" mass="8647">MGLERQLSRAMFAENELVQLRQVCMTPSGLFEPGKYLVGKLPDAAFEMGLVEKLPPVRGKSEEVGPPRTKSKPDEDSE</sequence>
<reference evidence="3" key="1">
    <citation type="submission" date="2018-04" db="EMBL/GenBank/DDBJ databases">
        <authorList>
            <person name="Cornet L."/>
        </authorList>
    </citation>
    <scope>NUCLEOTIDE SEQUENCE [LARGE SCALE GENOMIC DNA]</scope>
</reference>